<protein>
    <submittedName>
        <fullName evidence="1">YhcH/YjgK/YiaL family protein</fullName>
    </submittedName>
</protein>
<comment type="caution">
    <text evidence="1">The sequence shown here is derived from an EMBL/GenBank/DDBJ whole genome shotgun (WGS) entry which is preliminary data.</text>
</comment>
<evidence type="ECO:0000313" key="1">
    <source>
        <dbReference type="EMBL" id="PAV95671.1"/>
    </source>
</evidence>
<sequence length="158" mass="17526">MITGNVNHLALLPYLPAKLKQAIQYVMENINVDSALGRFDIDGENQFVMVFNDSTSPAEERRQEYHGRYLDIQIVLAGQEKMTFSNLAAPEGQGEWLEGSDIAFLPLDQQGLEEKSIIMNPGDFVVFYPGELHKPMCSSGDNAPVKKAVVKILVKSLA</sequence>
<dbReference type="PANTHER" id="PTHR34986:SF4">
    <property type="entry name" value="EVOLVED BETA-GALACTOSIDASE SUBUNIT BETA-RELATED"/>
    <property type="match status" value="1"/>
</dbReference>
<organism evidence="1 2">
    <name type="scientific">Hafnia paralvei</name>
    <dbReference type="NCBI Taxonomy" id="546367"/>
    <lineage>
        <taxon>Bacteria</taxon>
        <taxon>Pseudomonadati</taxon>
        <taxon>Pseudomonadota</taxon>
        <taxon>Gammaproteobacteria</taxon>
        <taxon>Enterobacterales</taxon>
        <taxon>Hafniaceae</taxon>
        <taxon>Hafnia</taxon>
    </lineage>
</organism>
<dbReference type="Pfam" id="PF04074">
    <property type="entry name" value="DUF386"/>
    <property type="match status" value="1"/>
</dbReference>
<dbReference type="GO" id="GO:0044010">
    <property type="term" value="P:single-species biofilm formation"/>
    <property type="evidence" value="ECO:0007669"/>
    <property type="project" value="TreeGrafter"/>
</dbReference>
<dbReference type="OrthoDB" id="6196468at2"/>
<dbReference type="InterPro" id="IPR004375">
    <property type="entry name" value="NanQ/TabA/YiaL"/>
</dbReference>
<dbReference type="InterPro" id="IPR037012">
    <property type="entry name" value="NanQ/TabA/YiaL_sf"/>
</dbReference>
<dbReference type="Proteomes" id="UP000218796">
    <property type="component" value="Unassembled WGS sequence"/>
</dbReference>
<dbReference type="PANTHER" id="PTHR34986">
    <property type="entry name" value="EVOLVED BETA-GALACTOSIDASE SUBUNIT BETA"/>
    <property type="match status" value="1"/>
</dbReference>
<dbReference type="NCBIfam" id="TIGR00022">
    <property type="entry name" value="YhcH/YjgK/YiaL family protein"/>
    <property type="match status" value="1"/>
</dbReference>
<gene>
    <name evidence="1" type="ORF">CJD50_14630</name>
</gene>
<dbReference type="SUPFAM" id="SSF51197">
    <property type="entry name" value="Clavaminate synthase-like"/>
    <property type="match status" value="1"/>
</dbReference>
<evidence type="ECO:0000313" key="2">
    <source>
        <dbReference type="Proteomes" id="UP000218796"/>
    </source>
</evidence>
<name>A0A2A2MAG4_9GAMM</name>
<keyword evidence="2" id="KW-1185">Reference proteome</keyword>
<accession>A0A2A2MAG4</accession>
<dbReference type="RefSeq" id="WP_008815362.1">
    <property type="nucleotide sequence ID" value="NZ_CAUEKQ010000016.1"/>
</dbReference>
<dbReference type="Gene3D" id="2.60.120.370">
    <property type="entry name" value="YhcH/YjgK/YiaL"/>
    <property type="match status" value="1"/>
</dbReference>
<dbReference type="AlphaFoldDB" id="A0A2A2MAG4"/>
<dbReference type="GO" id="GO:0005829">
    <property type="term" value="C:cytosol"/>
    <property type="evidence" value="ECO:0007669"/>
    <property type="project" value="TreeGrafter"/>
</dbReference>
<dbReference type="EMBL" id="NQMS01000006">
    <property type="protein sequence ID" value="PAV95671.1"/>
    <property type="molecule type" value="Genomic_DNA"/>
</dbReference>
<reference evidence="1 2" key="1">
    <citation type="submission" date="2017-08" db="EMBL/GenBank/DDBJ databases">
        <title>Draft Genome Sequence of Hafnia alvei CITHA-6 Isolated from Raw Bovine Milk.</title>
        <authorList>
            <person name="Culligan E.P."/>
            <person name="Mcsweeney A."/>
            <person name="O'Doherty C."/>
            <person name="Gleeson E."/>
            <person name="O'Riordan D."/>
            <person name="Sleator R.D."/>
        </authorList>
    </citation>
    <scope>NUCLEOTIDE SEQUENCE [LARGE SCALE GENOMIC DNA]</scope>
    <source>
        <strain evidence="1 2">CITHA-6</strain>
    </source>
</reference>
<proteinExistence type="predicted"/>